<evidence type="ECO:0000256" key="2">
    <source>
        <dbReference type="ARBA" id="ARBA00022676"/>
    </source>
</evidence>
<dbReference type="EMBL" id="JQZW01000002">
    <property type="protein sequence ID" value="KGN99015.1"/>
    <property type="molecule type" value="Genomic_DNA"/>
</dbReference>
<comment type="caution">
    <text evidence="17">The sequence shown here is derived from an EMBL/GenBank/DDBJ whole genome shotgun (WGS) entry which is preliminary data.</text>
</comment>
<accession>A0A0A2G9E2</accession>
<dbReference type="GO" id="GO:0015648">
    <property type="term" value="F:lipid-linked peptidoglycan transporter activity"/>
    <property type="evidence" value="ECO:0007669"/>
    <property type="project" value="TreeGrafter"/>
</dbReference>
<dbReference type="EC" id="2.4.99.28" evidence="14"/>
<evidence type="ECO:0000313" key="17">
    <source>
        <dbReference type="EMBL" id="KGN99015.1"/>
    </source>
</evidence>
<keyword evidence="8 16" id="KW-0472">Membrane</keyword>
<dbReference type="Proteomes" id="UP000030134">
    <property type="component" value="Unassembled WGS sequence"/>
</dbReference>
<feature type="transmembrane region" description="Helical" evidence="16">
    <location>
        <begin position="329"/>
        <end position="357"/>
    </location>
</feature>
<feature type="transmembrane region" description="Helical" evidence="16">
    <location>
        <begin position="20"/>
        <end position="39"/>
    </location>
</feature>
<dbReference type="GO" id="GO:0009252">
    <property type="term" value="P:peptidoglycan biosynthetic process"/>
    <property type="evidence" value="ECO:0007669"/>
    <property type="project" value="UniProtKB-KW"/>
</dbReference>
<comment type="subcellular location">
    <subcellularLocation>
        <location evidence="1">Membrane</location>
        <topology evidence="1">Multi-pass membrane protein</topology>
    </subcellularLocation>
</comment>
<evidence type="ECO:0000256" key="10">
    <source>
        <dbReference type="ARBA" id="ARBA00033270"/>
    </source>
</evidence>
<evidence type="ECO:0000256" key="8">
    <source>
        <dbReference type="ARBA" id="ARBA00023136"/>
    </source>
</evidence>
<keyword evidence="5" id="KW-0133">Cell shape</keyword>
<keyword evidence="7 16" id="KW-1133">Transmembrane helix</keyword>
<feature type="transmembrane region" description="Helical" evidence="16">
    <location>
        <begin position="111"/>
        <end position="134"/>
    </location>
</feature>
<evidence type="ECO:0000256" key="15">
    <source>
        <dbReference type="ARBA" id="ARBA00049902"/>
    </source>
</evidence>
<evidence type="ECO:0000256" key="4">
    <source>
        <dbReference type="ARBA" id="ARBA00022692"/>
    </source>
</evidence>
<keyword evidence="4 16" id="KW-0812">Transmembrane</keyword>
<feature type="transmembrane region" description="Helical" evidence="16">
    <location>
        <begin position="80"/>
        <end position="99"/>
    </location>
</feature>
<keyword evidence="3" id="KW-0808">Transferase</keyword>
<feature type="transmembrane region" description="Helical" evidence="16">
    <location>
        <begin position="177"/>
        <end position="193"/>
    </location>
</feature>
<dbReference type="RefSeq" id="WP_036882644.1">
    <property type="nucleotide sequence ID" value="NZ_JQZW01000002.1"/>
</dbReference>
<evidence type="ECO:0000256" key="11">
    <source>
        <dbReference type="ARBA" id="ARBA00038053"/>
    </source>
</evidence>
<dbReference type="GO" id="GO:0032153">
    <property type="term" value="C:cell division site"/>
    <property type="evidence" value="ECO:0007669"/>
    <property type="project" value="TreeGrafter"/>
</dbReference>
<evidence type="ECO:0000256" key="1">
    <source>
        <dbReference type="ARBA" id="ARBA00004141"/>
    </source>
</evidence>
<keyword evidence="2" id="KW-0328">Glycosyltransferase</keyword>
<evidence type="ECO:0000256" key="5">
    <source>
        <dbReference type="ARBA" id="ARBA00022960"/>
    </source>
</evidence>
<dbReference type="AlphaFoldDB" id="A0A0A2G9E2"/>
<evidence type="ECO:0000256" key="13">
    <source>
        <dbReference type="ARBA" id="ARBA00041418"/>
    </source>
</evidence>
<feature type="transmembrane region" description="Helical" evidence="16">
    <location>
        <begin position="369"/>
        <end position="392"/>
    </location>
</feature>
<evidence type="ECO:0000313" key="18">
    <source>
        <dbReference type="Proteomes" id="UP000030134"/>
    </source>
</evidence>
<comment type="similarity">
    <text evidence="11">Belongs to the SEDS family. FtsW subfamily.</text>
</comment>
<dbReference type="OrthoDB" id="9812661at2"/>
<dbReference type="GO" id="GO:0008360">
    <property type="term" value="P:regulation of cell shape"/>
    <property type="evidence" value="ECO:0007669"/>
    <property type="project" value="UniProtKB-KW"/>
</dbReference>
<name>A0A0A2G9E2_9PORP</name>
<feature type="transmembrane region" description="Helical" evidence="16">
    <location>
        <begin position="199"/>
        <end position="216"/>
    </location>
</feature>
<dbReference type="PANTHER" id="PTHR30474">
    <property type="entry name" value="CELL CYCLE PROTEIN"/>
    <property type="match status" value="1"/>
</dbReference>
<evidence type="ECO:0000256" key="14">
    <source>
        <dbReference type="ARBA" id="ARBA00044770"/>
    </source>
</evidence>
<reference evidence="17 18" key="1">
    <citation type="submission" date="2014-08" db="EMBL/GenBank/DDBJ databases">
        <title>Porphyromonas gingivicanis strain:COT-022_OH1391 Genome sequencing.</title>
        <authorList>
            <person name="Wallis C."/>
            <person name="Deusch O."/>
            <person name="O'Flynn C."/>
            <person name="Davis I."/>
            <person name="Jospin G."/>
            <person name="Darling A.E."/>
            <person name="Coil D.A."/>
            <person name="Alexiev A."/>
            <person name="Horsfall A."/>
            <person name="Kirkwood N."/>
            <person name="Harris S."/>
            <person name="Eisen J.A."/>
        </authorList>
    </citation>
    <scope>NUCLEOTIDE SEQUENCE [LARGE SCALE GENOMIC DNA]</scope>
    <source>
        <strain evidence="18">COT-022 OH1391</strain>
    </source>
</reference>
<dbReference type="STRING" id="266762.HQ36_00590"/>
<dbReference type="InterPro" id="IPR001182">
    <property type="entry name" value="FtsW/RodA"/>
</dbReference>
<dbReference type="GO" id="GO:0008955">
    <property type="term" value="F:peptidoglycan glycosyltransferase activity"/>
    <property type="evidence" value="ECO:0007669"/>
    <property type="project" value="UniProtKB-EC"/>
</dbReference>
<evidence type="ECO:0000256" key="7">
    <source>
        <dbReference type="ARBA" id="ARBA00022989"/>
    </source>
</evidence>
<dbReference type="GO" id="GO:0005886">
    <property type="term" value="C:plasma membrane"/>
    <property type="evidence" value="ECO:0007669"/>
    <property type="project" value="TreeGrafter"/>
</dbReference>
<feature type="transmembrane region" description="Helical" evidence="16">
    <location>
        <begin position="223"/>
        <end position="240"/>
    </location>
</feature>
<evidence type="ECO:0000256" key="9">
    <source>
        <dbReference type="ARBA" id="ARBA00032370"/>
    </source>
</evidence>
<feature type="transmembrane region" description="Helical" evidence="16">
    <location>
        <begin position="51"/>
        <end position="73"/>
    </location>
</feature>
<sequence>MSFIARIFNEFKSNQNRIIWFLYIVFLLISFPAVYTGSASEIGDSSGGLKFFKHIGFLLVSLGLVYGLTMLSLKKMVRYLTIGIYFGGTILAILTPLFGETINGAKRWIKIFGIPFQPSEITKLGIVLIGAYIFTRKDDFDRLILVRMLQGLKKWILERLPVQIVSKKVWSLEEKKIYLFLFAVAVPTLFIVLQNFSMAIIFVATTLGVIFISSGFTRTFNRLVALIVVGSCLFVSFLYFTPESVLDKLPGRFNTWKTRIDPPPAHNLPDSVYQNLPKEQKYALKFIETDHNMQPRRAKMAIAKGLGGVINGPGSSRARYDLPEASNDFIFAIILEEYGIIGAILIPFMYLLLIFQVASVGRQTTSKRYLILLYGITFLYVFQAFLNMLVAINLFPVTGQTLPLISTGGTSYIITSCGIGIILAIAKDSKKRMKALRESHVQDLHEETVGEEIQEETIYQQGASTEL</sequence>
<organism evidence="17 18">
    <name type="scientific">Porphyromonas gingivicanis</name>
    <dbReference type="NCBI Taxonomy" id="266762"/>
    <lineage>
        <taxon>Bacteria</taxon>
        <taxon>Pseudomonadati</taxon>
        <taxon>Bacteroidota</taxon>
        <taxon>Bacteroidia</taxon>
        <taxon>Bacteroidales</taxon>
        <taxon>Porphyromonadaceae</taxon>
        <taxon>Porphyromonas</taxon>
    </lineage>
</organism>
<dbReference type="GO" id="GO:0051301">
    <property type="term" value="P:cell division"/>
    <property type="evidence" value="ECO:0007669"/>
    <property type="project" value="InterPro"/>
</dbReference>
<dbReference type="Pfam" id="PF01098">
    <property type="entry name" value="FTSW_RODA_SPOVE"/>
    <property type="match status" value="1"/>
</dbReference>
<keyword evidence="6" id="KW-0573">Peptidoglycan synthesis</keyword>
<evidence type="ECO:0000256" key="12">
    <source>
        <dbReference type="ARBA" id="ARBA00041185"/>
    </source>
</evidence>
<proteinExistence type="inferred from homology"/>
<keyword evidence="18" id="KW-1185">Reference proteome</keyword>
<feature type="transmembrane region" description="Helical" evidence="16">
    <location>
        <begin position="404"/>
        <end position="426"/>
    </location>
</feature>
<dbReference type="eggNOG" id="COG0772">
    <property type="taxonomic scope" value="Bacteria"/>
</dbReference>
<evidence type="ECO:0000256" key="6">
    <source>
        <dbReference type="ARBA" id="ARBA00022984"/>
    </source>
</evidence>
<comment type="catalytic activity">
    <reaction evidence="15">
        <text>[GlcNAc-(1-&gt;4)-Mur2Ac(oyl-L-Ala-gamma-D-Glu-L-Lys-D-Ala-D-Ala)](n)-di-trans,octa-cis-undecaprenyl diphosphate + beta-D-GlcNAc-(1-&gt;4)-Mur2Ac(oyl-L-Ala-gamma-D-Glu-L-Lys-D-Ala-D-Ala)-di-trans,octa-cis-undecaprenyl diphosphate = [GlcNAc-(1-&gt;4)-Mur2Ac(oyl-L-Ala-gamma-D-Glu-L-Lys-D-Ala-D-Ala)](n+1)-di-trans,octa-cis-undecaprenyl diphosphate + di-trans,octa-cis-undecaprenyl diphosphate + H(+)</text>
        <dbReference type="Rhea" id="RHEA:23708"/>
        <dbReference type="Rhea" id="RHEA-COMP:9602"/>
        <dbReference type="Rhea" id="RHEA-COMP:9603"/>
        <dbReference type="ChEBI" id="CHEBI:15378"/>
        <dbReference type="ChEBI" id="CHEBI:58405"/>
        <dbReference type="ChEBI" id="CHEBI:60033"/>
        <dbReference type="ChEBI" id="CHEBI:78435"/>
        <dbReference type="EC" id="2.4.99.28"/>
    </reaction>
</comment>
<evidence type="ECO:0000256" key="3">
    <source>
        <dbReference type="ARBA" id="ARBA00022679"/>
    </source>
</evidence>
<dbReference type="PANTHER" id="PTHR30474:SF2">
    <property type="entry name" value="PEPTIDOGLYCAN GLYCOSYLTRANSFERASE FTSW-RELATED"/>
    <property type="match status" value="1"/>
</dbReference>
<gene>
    <name evidence="17" type="ORF">HQ36_00590</name>
</gene>
<evidence type="ECO:0000256" key="16">
    <source>
        <dbReference type="SAM" id="Phobius"/>
    </source>
</evidence>
<protein>
    <recommendedName>
        <fullName evidence="12">Probable peptidoglycan glycosyltransferase FtsW</fullName>
        <ecNumber evidence="14">2.4.99.28</ecNumber>
    </recommendedName>
    <alternativeName>
        <fullName evidence="13">Cell division protein FtsW</fullName>
    </alternativeName>
    <alternativeName>
        <fullName evidence="10">Cell wall polymerase</fullName>
    </alternativeName>
    <alternativeName>
        <fullName evidence="9">Peptidoglycan polymerase</fullName>
    </alternativeName>
</protein>